<feature type="domain" description="Formamidopyrimidine-DNA glycosylase catalytic" evidence="17">
    <location>
        <begin position="1"/>
        <end position="89"/>
    </location>
</feature>
<dbReference type="InterPro" id="IPR015886">
    <property type="entry name" value="H2TH_FPG"/>
</dbReference>
<keyword evidence="13" id="KW-0326">Glycosidase</keyword>
<dbReference type="InterPro" id="IPR015887">
    <property type="entry name" value="DNA_glyclase_Znf_dom_DNA_BS"/>
</dbReference>
<evidence type="ECO:0000256" key="3">
    <source>
        <dbReference type="ARBA" id="ARBA00009409"/>
    </source>
</evidence>
<dbReference type="SUPFAM" id="SSF46946">
    <property type="entry name" value="S13-like H2TH domain"/>
    <property type="match status" value="1"/>
</dbReference>
<evidence type="ECO:0000313" key="19">
    <source>
        <dbReference type="Proteomes" id="UP000319210"/>
    </source>
</evidence>
<dbReference type="PANTHER" id="PTHR22993">
    <property type="entry name" value="FORMAMIDOPYRIMIDINE-DNA GLYCOSYLASE"/>
    <property type="match status" value="1"/>
</dbReference>
<dbReference type="PROSITE" id="PS51068">
    <property type="entry name" value="FPG_CAT"/>
    <property type="match status" value="1"/>
</dbReference>
<comment type="similarity">
    <text evidence="3">Belongs to the FPG family.</text>
</comment>
<evidence type="ECO:0000256" key="13">
    <source>
        <dbReference type="ARBA" id="ARBA00023295"/>
    </source>
</evidence>
<evidence type="ECO:0000256" key="5">
    <source>
        <dbReference type="ARBA" id="ARBA00022763"/>
    </source>
</evidence>
<dbReference type="Pfam" id="PF06831">
    <property type="entry name" value="H2TH"/>
    <property type="match status" value="1"/>
</dbReference>
<evidence type="ECO:0000256" key="14">
    <source>
        <dbReference type="ARBA" id="ARBA00044632"/>
    </source>
</evidence>
<evidence type="ECO:0000256" key="8">
    <source>
        <dbReference type="ARBA" id="ARBA00022833"/>
    </source>
</evidence>
<comment type="cofactor">
    <cofactor evidence="2">
        <name>Zn(2+)</name>
        <dbReference type="ChEBI" id="CHEBI:29105"/>
    </cofactor>
</comment>
<dbReference type="GO" id="GO:0034039">
    <property type="term" value="F:8-oxo-7,8-dihydroguanine DNA N-glycosylase activity"/>
    <property type="evidence" value="ECO:0007669"/>
    <property type="project" value="TreeGrafter"/>
</dbReference>
<sequence length="241" mass="26615">MAVQDAGVLHGVSTEGFRKELEKRRFTESDRRGKWLLAHTGGPTVLMHFGMTGRLVCAEPDDTLHAHDRITFTLTGGHQLRYRDQRKLKGLWLADRQQVADLLDEQGPDALSISSRDFDEVLSAHHGGLKSTLTNQSVLAGLGNLLADEILWHARLAPSLRVQDLSPDERATLYKSMGQVLKASVREGCVPPRDNWLTGHRDNGVCPRCGTQLRTGRVAGRGTVWCPHCQPSPDQDSTGRA</sequence>
<protein>
    <submittedName>
        <fullName evidence="18">Formamidopyrimidine-DNA glycosylase</fullName>
    </submittedName>
</protein>
<evidence type="ECO:0000256" key="1">
    <source>
        <dbReference type="ARBA" id="ARBA00001668"/>
    </source>
</evidence>
<evidence type="ECO:0000256" key="4">
    <source>
        <dbReference type="ARBA" id="ARBA00022723"/>
    </source>
</evidence>
<dbReference type="GO" id="GO:0140078">
    <property type="term" value="F:class I DNA-(apurinic or apyrimidinic site) endonuclease activity"/>
    <property type="evidence" value="ECO:0007669"/>
    <property type="project" value="UniProtKB-EC"/>
</dbReference>
<proteinExistence type="inferred from homology"/>
<evidence type="ECO:0000259" key="16">
    <source>
        <dbReference type="PROSITE" id="PS51066"/>
    </source>
</evidence>
<comment type="caution">
    <text evidence="18">The sequence shown here is derived from an EMBL/GenBank/DDBJ whole genome shotgun (WGS) entry which is preliminary data.</text>
</comment>
<evidence type="ECO:0000256" key="15">
    <source>
        <dbReference type="PROSITE-ProRule" id="PRU00391"/>
    </source>
</evidence>
<gene>
    <name evidence="18" type="primary">mutM_2</name>
    <name evidence="18" type="ORF">SCA03_45150</name>
</gene>
<dbReference type="EMBL" id="BJMM01000025">
    <property type="protein sequence ID" value="GEB51964.1"/>
    <property type="molecule type" value="Genomic_DNA"/>
</dbReference>
<reference evidence="18 19" key="1">
    <citation type="submission" date="2019-06" db="EMBL/GenBank/DDBJ databases">
        <title>Whole genome shotgun sequence of Streptomyces cacaoi subsp. cacaoi NBRC 12748.</title>
        <authorList>
            <person name="Hosoyama A."/>
            <person name="Uohara A."/>
            <person name="Ohji S."/>
            <person name="Ichikawa N."/>
        </authorList>
    </citation>
    <scope>NUCLEOTIDE SEQUENCE [LARGE SCALE GENOMIC DNA]</scope>
    <source>
        <strain evidence="18 19">NBRC 12748</strain>
    </source>
</reference>
<evidence type="ECO:0000256" key="2">
    <source>
        <dbReference type="ARBA" id="ARBA00001947"/>
    </source>
</evidence>
<dbReference type="SMART" id="SM00898">
    <property type="entry name" value="Fapy_DNA_glyco"/>
    <property type="match status" value="1"/>
</dbReference>
<dbReference type="Gene3D" id="3.20.190.10">
    <property type="entry name" value="MutM-like, N-terminal"/>
    <property type="match status" value="1"/>
</dbReference>
<dbReference type="AlphaFoldDB" id="A0A4Y3R389"/>
<dbReference type="Pfam" id="PF06827">
    <property type="entry name" value="zf-FPG_IleRS"/>
    <property type="match status" value="1"/>
</dbReference>
<keyword evidence="11" id="KW-0456">Lyase</keyword>
<keyword evidence="19" id="KW-1185">Reference proteome</keyword>
<feature type="domain" description="FPG-type" evidence="16">
    <location>
        <begin position="197"/>
        <end position="231"/>
    </location>
</feature>
<dbReference type="SUPFAM" id="SSF81624">
    <property type="entry name" value="N-terminal domain of MutM-like DNA repair proteins"/>
    <property type="match status" value="1"/>
</dbReference>
<accession>A0A4Y3R389</accession>
<name>A0A4Y3R389_STRCI</name>
<dbReference type="InterPro" id="IPR010663">
    <property type="entry name" value="Znf_FPG/IleRS"/>
</dbReference>
<keyword evidence="4" id="KW-0479">Metal-binding</keyword>
<comment type="catalytic activity">
    <reaction evidence="14">
        <text>2'-deoxyribonucleotide-(2'-deoxyribose 5'-phosphate)-2'-deoxyribonucleotide-DNA = a 3'-end 2'-deoxyribonucleotide-(2,3-dehydro-2,3-deoxyribose 5'-phosphate)-DNA + a 5'-end 5'-phospho-2'-deoxyribonucleoside-DNA + H(+)</text>
        <dbReference type="Rhea" id="RHEA:66592"/>
        <dbReference type="Rhea" id="RHEA-COMP:13180"/>
        <dbReference type="Rhea" id="RHEA-COMP:16897"/>
        <dbReference type="Rhea" id="RHEA-COMP:17067"/>
        <dbReference type="ChEBI" id="CHEBI:15378"/>
        <dbReference type="ChEBI" id="CHEBI:136412"/>
        <dbReference type="ChEBI" id="CHEBI:157695"/>
        <dbReference type="ChEBI" id="CHEBI:167181"/>
        <dbReference type="EC" id="4.2.99.18"/>
    </reaction>
</comment>
<dbReference type="SUPFAM" id="SSF57716">
    <property type="entry name" value="Glucocorticoid receptor-like (DNA-binding domain)"/>
    <property type="match status" value="1"/>
</dbReference>
<dbReference type="PROSITE" id="PS01242">
    <property type="entry name" value="ZF_FPG_1"/>
    <property type="match status" value="1"/>
</dbReference>
<dbReference type="GO" id="GO:0006284">
    <property type="term" value="P:base-excision repair"/>
    <property type="evidence" value="ECO:0007669"/>
    <property type="project" value="InterPro"/>
</dbReference>
<organism evidence="18 19">
    <name type="scientific">Streptomyces cacaoi</name>
    <dbReference type="NCBI Taxonomy" id="1898"/>
    <lineage>
        <taxon>Bacteria</taxon>
        <taxon>Bacillati</taxon>
        <taxon>Actinomycetota</taxon>
        <taxon>Actinomycetes</taxon>
        <taxon>Kitasatosporales</taxon>
        <taxon>Streptomycetaceae</taxon>
        <taxon>Streptomyces</taxon>
    </lineage>
</organism>
<evidence type="ECO:0000256" key="11">
    <source>
        <dbReference type="ARBA" id="ARBA00023239"/>
    </source>
</evidence>
<evidence type="ECO:0000256" key="12">
    <source>
        <dbReference type="ARBA" id="ARBA00023268"/>
    </source>
</evidence>
<dbReference type="InterPro" id="IPR000214">
    <property type="entry name" value="Znf_DNA_glyclase/AP_lyase"/>
</dbReference>
<evidence type="ECO:0000256" key="6">
    <source>
        <dbReference type="ARBA" id="ARBA00022771"/>
    </source>
</evidence>
<dbReference type="Gene3D" id="1.10.8.50">
    <property type="match status" value="1"/>
</dbReference>
<keyword evidence="5" id="KW-0227">DNA damage</keyword>
<keyword evidence="7" id="KW-0378">Hydrolase</keyword>
<dbReference type="Proteomes" id="UP000319210">
    <property type="component" value="Unassembled WGS sequence"/>
</dbReference>
<evidence type="ECO:0000256" key="7">
    <source>
        <dbReference type="ARBA" id="ARBA00022801"/>
    </source>
</evidence>
<keyword evidence="10" id="KW-0234">DNA repair</keyword>
<keyword evidence="8" id="KW-0862">Zinc</keyword>
<comment type="catalytic activity">
    <reaction evidence="1">
        <text>Hydrolysis of DNA containing ring-opened 7-methylguanine residues, releasing 2,6-diamino-4-hydroxy-5-(N-methyl)formamidopyrimidine.</text>
        <dbReference type="EC" id="3.2.2.23"/>
    </reaction>
</comment>
<dbReference type="InterPro" id="IPR010979">
    <property type="entry name" value="Ribosomal_uS13-like_H2TH"/>
</dbReference>
<keyword evidence="12" id="KW-0511">Multifunctional enzyme</keyword>
<dbReference type="InterPro" id="IPR035937">
    <property type="entry name" value="FPG_N"/>
</dbReference>
<dbReference type="InterPro" id="IPR012319">
    <property type="entry name" value="FPG_cat"/>
</dbReference>
<dbReference type="Pfam" id="PF01149">
    <property type="entry name" value="Fapy_DNA_glyco"/>
    <property type="match status" value="1"/>
</dbReference>
<dbReference type="PANTHER" id="PTHR22993:SF9">
    <property type="entry name" value="FORMAMIDOPYRIMIDINE-DNA GLYCOSYLASE"/>
    <property type="match status" value="1"/>
</dbReference>
<dbReference type="GO" id="GO:0008270">
    <property type="term" value="F:zinc ion binding"/>
    <property type="evidence" value="ECO:0007669"/>
    <property type="project" value="UniProtKB-KW"/>
</dbReference>
<evidence type="ECO:0000259" key="17">
    <source>
        <dbReference type="PROSITE" id="PS51068"/>
    </source>
</evidence>
<dbReference type="PROSITE" id="PS51066">
    <property type="entry name" value="ZF_FPG_2"/>
    <property type="match status" value="1"/>
</dbReference>
<dbReference type="GO" id="GO:0003684">
    <property type="term" value="F:damaged DNA binding"/>
    <property type="evidence" value="ECO:0007669"/>
    <property type="project" value="InterPro"/>
</dbReference>
<keyword evidence="6 15" id="KW-0863">Zinc-finger</keyword>
<evidence type="ECO:0000313" key="18">
    <source>
        <dbReference type="EMBL" id="GEB51964.1"/>
    </source>
</evidence>
<evidence type="ECO:0000256" key="9">
    <source>
        <dbReference type="ARBA" id="ARBA00023125"/>
    </source>
</evidence>
<evidence type="ECO:0000256" key="10">
    <source>
        <dbReference type="ARBA" id="ARBA00023204"/>
    </source>
</evidence>
<keyword evidence="9" id="KW-0238">DNA-binding</keyword>
<dbReference type="SMART" id="SM01232">
    <property type="entry name" value="H2TH"/>
    <property type="match status" value="1"/>
</dbReference>